<feature type="region of interest" description="Disordered" evidence="7">
    <location>
        <begin position="454"/>
        <end position="602"/>
    </location>
</feature>
<evidence type="ECO:0000256" key="3">
    <source>
        <dbReference type="ARBA" id="ARBA00022490"/>
    </source>
</evidence>
<keyword evidence="4" id="KW-0677">Repeat</keyword>
<evidence type="ECO:0000313" key="9">
    <source>
        <dbReference type="Proteomes" id="UP000076761"/>
    </source>
</evidence>
<organism evidence="8 9">
    <name type="scientific">Neolentinus lepideus HHB14362 ss-1</name>
    <dbReference type="NCBI Taxonomy" id="1314782"/>
    <lineage>
        <taxon>Eukaryota</taxon>
        <taxon>Fungi</taxon>
        <taxon>Dikarya</taxon>
        <taxon>Basidiomycota</taxon>
        <taxon>Agaricomycotina</taxon>
        <taxon>Agaricomycetes</taxon>
        <taxon>Gloeophyllales</taxon>
        <taxon>Gloeophyllaceae</taxon>
        <taxon>Neolentinus</taxon>
    </lineage>
</organism>
<feature type="coiled-coil region" evidence="6">
    <location>
        <begin position="1208"/>
        <end position="1263"/>
    </location>
</feature>
<reference evidence="8 9" key="1">
    <citation type="journal article" date="2016" name="Mol. Biol. Evol.">
        <title>Comparative Genomics of Early-Diverging Mushroom-Forming Fungi Provides Insights into the Origins of Lignocellulose Decay Capabilities.</title>
        <authorList>
            <person name="Nagy L.G."/>
            <person name="Riley R."/>
            <person name="Tritt A."/>
            <person name="Adam C."/>
            <person name="Daum C."/>
            <person name="Floudas D."/>
            <person name="Sun H."/>
            <person name="Yadav J.S."/>
            <person name="Pangilinan J."/>
            <person name="Larsson K.H."/>
            <person name="Matsuura K."/>
            <person name="Barry K."/>
            <person name="Labutti K."/>
            <person name="Kuo R."/>
            <person name="Ohm R.A."/>
            <person name="Bhattacharya S.S."/>
            <person name="Shirouzu T."/>
            <person name="Yoshinaga Y."/>
            <person name="Martin F.M."/>
            <person name="Grigoriev I.V."/>
            <person name="Hibbett D.S."/>
        </authorList>
    </citation>
    <scope>NUCLEOTIDE SEQUENCE [LARGE SCALE GENOMIC DNA]</scope>
    <source>
        <strain evidence="8 9">HHB14362 ss-1</strain>
    </source>
</reference>
<dbReference type="Proteomes" id="UP000076761">
    <property type="component" value="Unassembled WGS sequence"/>
</dbReference>
<keyword evidence="2" id="KW-0880">Kelch repeat</keyword>
<dbReference type="PANTHER" id="PTHR23244:SF456">
    <property type="entry name" value="MULTIPLE EPIDERMAL GROWTH FACTOR-LIKE DOMAINS PROTEIN 8"/>
    <property type="match status" value="1"/>
</dbReference>
<evidence type="ECO:0000256" key="2">
    <source>
        <dbReference type="ARBA" id="ARBA00022441"/>
    </source>
</evidence>
<evidence type="ECO:0000256" key="5">
    <source>
        <dbReference type="ARBA" id="ARBA00023054"/>
    </source>
</evidence>
<dbReference type="InterPro" id="IPR015915">
    <property type="entry name" value="Kelch-typ_b-propeller"/>
</dbReference>
<feature type="compositionally biased region" description="Low complexity" evidence="7">
    <location>
        <begin position="11"/>
        <end position="30"/>
    </location>
</feature>
<dbReference type="PANTHER" id="PTHR23244">
    <property type="entry name" value="KELCH REPEAT DOMAIN"/>
    <property type="match status" value="1"/>
</dbReference>
<feature type="compositionally biased region" description="Basic and acidic residues" evidence="7">
    <location>
        <begin position="552"/>
        <end position="579"/>
    </location>
</feature>
<proteinExistence type="predicted"/>
<dbReference type="GO" id="GO:0051285">
    <property type="term" value="C:cell cortex of cell tip"/>
    <property type="evidence" value="ECO:0007669"/>
    <property type="project" value="TreeGrafter"/>
</dbReference>
<evidence type="ECO:0000256" key="7">
    <source>
        <dbReference type="SAM" id="MobiDB-lite"/>
    </source>
</evidence>
<keyword evidence="5 6" id="KW-0175">Coiled coil</keyword>
<keyword evidence="3" id="KW-0963">Cytoplasm</keyword>
<gene>
    <name evidence="8" type="ORF">NEOLEDRAFT_1237959</name>
</gene>
<feature type="compositionally biased region" description="Basic and acidic residues" evidence="7">
    <location>
        <begin position="1461"/>
        <end position="1473"/>
    </location>
</feature>
<evidence type="ECO:0000256" key="6">
    <source>
        <dbReference type="SAM" id="Coils"/>
    </source>
</evidence>
<feature type="compositionally biased region" description="Polar residues" evidence="7">
    <location>
        <begin position="497"/>
        <end position="511"/>
    </location>
</feature>
<feature type="compositionally biased region" description="Low complexity" evidence="7">
    <location>
        <begin position="90"/>
        <end position="119"/>
    </location>
</feature>
<evidence type="ECO:0000313" key="8">
    <source>
        <dbReference type="EMBL" id="KZT30754.1"/>
    </source>
</evidence>
<evidence type="ECO:0000256" key="1">
    <source>
        <dbReference type="ARBA" id="ARBA00004496"/>
    </source>
</evidence>
<evidence type="ECO:0008006" key="10">
    <source>
        <dbReference type="Google" id="ProtNLM"/>
    </source>
</evidence>
<feature type="compositionally biased region" description="Basic residues" evidence="7">
    <location>
        <begin position="1"/>
        <end position="10"/>
    </location>
</feature>
<keyword evidence="9" id="KW-1185">Reference proteome</keyword>
<dbReference type="Gene3D" id="2.120.10.80">
    <property type="entry name" value="Kelch-type beta propeller"/>
    <property type="match status" value="2"/>
</dbReference>
<feature type="coiled-coil region" evidence="6">
    <location>
        <begin position="883"/>
        <end position="966"/>
    </location>
</feature>
<feature type="region of interest" description="Disordered" evidence="7">
    <location>
        <begin position="1445"/>
        <end position="1473"/>
    </location>
</feature>
<dbReference type="OrthoDB" id="45365at2759"/>
<feature type="coiled-coil region" evidence="6">
    <location>
        <begin position="1038"/>
        <end position="1079"/>
    </location>
</feature>
<dbReference type="Pfam" id="PF24681">
    <property type="entry name" value="Kelch_KLHDC2_KLHL20_DRC7"/>
    <property type="match status" value="1"/>
</dbReference>
<feature type="compositionally biased region" description="Low complexity" evidence="7">
    <location>
        <begin position="487"/>
        <end position="496"/>
    </location>
</feature>
<feature type="coiled-coil region" evidence="6">
    <location>
        <begin position="820"/>
        <end position="854"/>
    </location>
</feature>
<dbReference type="FunFam" id="2.120.10.80:FF:000049">
    <property type="entry name" value="Cell polarity protein (Tea1)"/>
    <property type="match status" value="1"/>
</dbReference>
<protein>
    <recommendedName>
        <fullName evidence="10">Galactose oxidase</fullName>
    </recommendedName>
</protein>
<dbReference type="SUPFAM" id="SSF117281">
    <property type="entry name" value="Kelch motif"/>
    <property type="match status" value="2"/>
</dbReference>
<feature type="region of interest" description="Disordered" evidence="7">
    <location>
        <begin position="1267"/>
        <end position="1293"/>
    </location>
</feature>
<dbReference type="EMBL" id="KV425551">
    <property type="protein sequence ID" value="KZT30754.1"/>
    <property type="molecule type" value="Genomic_DNA"/>
</dbReference>
<dbReference type="InParanoid" id="A0A165W6U1"/>
<dbReference type="STRING" id="1314782.A0A165W6U1"/>
<comment type="subcellular location">
    <subcellularLocation>
        <location evidence="1">Cytoplasm</location>
    </subcellularLocation>
</comment>
<name>A0A165W6U1_9AGAM</name>
<sequence length="1473" mass="162725">MSFFSRKKHPSQSTLQQQQQGQSQNVSVAQAPSAALAQLKEGQQQARDMLDSRTPMLMIPSSTPNARPPEICLYSSHTARKHNNRNRNNSPTQQPQPQSSQQGPSQSSSQPRPAWPWSQRRLSLPPPHVLPKPGVAPPTSPSPSPFPRYGHAMPMSPTNTGDLYLFGGLVRETVRNDLYLFSARDLSATLVQTGGEVPSPRVGHASALVSNVLIVWGGDTKTDSKARLTDKLDDGLYLLNLVSREWTRVGVQGPSPVGRYGHAVTMVGSKFFVFGGQVDGQFLNDLWAFDLNSLRAKATWELFEPSSGPKPAHRTGHVCINYGDRVIVFGGTDGQYHYNDTWEFNLATHKWTELQCIGYTPAPREGHAAALVDDVMYIFGGRGVDGKDLGDLAAFKITNNRWFMFQNMGPSPSGRSGHAMAAMGARVFVLGGESYAPSKPEDATLIHVLDTKHIKYPDPSSKPPQSNGPSGAGRKSSIGTAQGLGGPQSSSPQPSSVINGRSMSPSVQGQDSNEELRRAMSPPGTRPAVKPMNGTAQPPFPSSAKGKAPIRPSRDDQEAVTDDGHDAATSESVLRERAVSPEQVQARAKSPPSRAVSPTGPVDPYGIQPVNMASVAMAKNGLAARSPSPIVDRSKAPVDAFYNPTSGSPTIPNGYGHIRPGSTGNITADLIRDLKAKEAEMDAMKKREAWMKAVLTQASRSGFVYTDIDTKDAANFGINGSVHDVEGQKVADMVLNFKQVKAKMQSMLAEQARLASERVSEAEKMRSSAVQEAAYYRAKLAAYEASAEGDLSRIERGRVLELERQLSSMTSSAAVKDRKIAELDDSLALQTTLLEQAEARAADSSKRAEMMEESHEKVVREHSSLSERAIALEAAVRDHADRLLTHKSALEQKEAERAHLESEVEELSHSRDQHVRALEQIRAALEAASSRSDEVDAQQQRTWEQLKQMESDLVDLRGELEARTSEVETLRIRLVETENSWARSREEADAFRALTTGSIGELLDSHRDLRADEDRMTRGHAEKIHALDEETNSLRVMLKESSQHLSDTQKELSQERQRIREIESDRMALRAQVVGLRAQLSNALADSGRLRKDLIAKESELRQKTKDAADADIRLGTLRNYLAENGIIAEEDNSEGLSRLEELENKLEETARLHEQAERELDVVSTQKRDVEVRVSELSLELNRIRSTQSPSNRAGDSAAESRANELELRLEETERGYKSRLQQLEEDYQLAVHYVKGTEKMMRKMKDELTKQKNHNSNLQAELDAARGSEAGSRLRGMNGRSTPSSSDDGHEAMRGQLVDAQRQVQRLTSDNKDLRLRMDSLDQELERLRDNLVASQRESDDRLARIEELEQEIERLQASLVVARGGNDETLLEQLSRENTDLKRENEQLSHKIGLLLEVDQPAFGQARPLSGISARRASSSSSEAALAFEHLSNELDDWQRQLASSMSNRRPLSDFDSEPVRGHERTRSRS</sequence>
<evidence type="ECO:0000256" key="4">
    <source>
        <dbReference type="ARBA" id="ARBA00022737"/>
    </source>
</evidence>
<feature type="coiled-coil region" evidence="6">
    <location>
        <begin position="1133"/>
        <end position="1174"/>
    </location>
</feature>
<accession>A0A165W6U1</accession>
<dbReference type="FunCoup" id="A0A165W6U1">
    <property type="interactions" value="7"/>
</dbReference>
<feature type="compositionally biased region" description="Pro residues" evidence="7">
    <location>
        <begin position="124"/>
        <end position="146"/>
    </location>
</feature>
<feature type="region of interest" description="Disordered" evidence="7">
    <location>
        <begin position="1"/>
        <end position="154"/>
    </location>
</feature>
<dbReference type="GO" id="GO:0061245">
    <property type="term" value="P:establishment or maintenance of bipolar cell polarity"/>
    <property type="evidence" value="ECO:0007669"/>
    <property type="project" value="TreeGrafter"/>
</dbReference>